<sequence>MEDTIDLNENKMLTEEKPETFTSPELKQEDGTIKKKKHTSRKPKKINANVTQPIRNPNPQVCSEPLEALPITELKPIEESTLPCSNETVRIQNLCSEPLEASPITELKPIEESMLPDSNMTVTIKNPNPQVCSEPLEASPITQLKPNEESTLPDSNKTPMKKKKRRTKKNVLNSQQPQPQPLSQSQPVPEPEPESKGHGKAELNDRKTNEEQKGEESNETKPSLDIALSTTEIEKKQEAEPIQVYAEGATTPTGKKKKQKKRKKKDEAAVENQTNVLHLENAVNHDQIQMNTTDTEHKEERHRSVLDGEQFNEHHVKPLDTAVQRPMELVTEPSIHPIESECHIEAPPTDPIILIDPHPATPIEAEQKIVKKSKIEGNAELNDKKKNEEKQGEESNETKPSSDIAVSTIEIEKKQEAEPIQVSAEGATTPTGKKKKRRKSKRKKRDEAAVAVENQTNLLHLENAVNHDQDQMNTTDTEHKEKRHRSVLDGEQFNEHNVKPLDTAVQRPMELVTEPSIHPIESECHIEAPPTDPTILIDPHPATPIDAEQKIVKKSRKRKRKGGLKSDGEAKPNEHNGEPHETLVQKLMGPVTAPSTIQMDPNRETGFQRPMEPVTEPSTDPINPECHIEEPSTDAIILTDPHPATPIVAEQNIVKKSRKRKRKGGPKSDGEAKPNEHSVELQETLVQKPIGSVTALSTIPTHHHPETDVQRPMKPVTGPSTDPINLECHIEAPSTDPIILMDPHPATLIVAEQNIVKKSRKRKRKGGLKSDGEGKPNEHIGEPRESLVQKPMGPVTAPSTIPTDPHTSSPIDSEQKKPKKRKKSKKRKGDLKSGDGLPNEVNGLNGKQPEISVQNSIDPIIPAPSVAPTVPIDPAIPKDPHPATLVKPKQKTSTTESKKKSEKKVKERKKTPMKKPRWKRELEERNAAKELVEVDKLQYHPLYHLGPNFTTCWACRQPDHTIKECKELRRVAKNAEICFFCGEIGHSLRKCSVSLAGGGRLARCLFCHAHGHFSYKCPGNSPVPTSEGVVAGGS</sequence>
<feature type="compositionally biased region" description="Polar residues" evidence="2">
    <location>
        <begin position="284"/>
        <end position="293"/>
    </location>
</feature>
<dbReference type="STRING" id="3827.A0A1S2XYK7"/>
<dbReference type="OrthoDB" id="3863715at2759"/>
<evidence type="ECO:0000256" key="1">
    <source>
        <dbReference type="PROSITE-ProRule" id="PRU00047"/>
    </source>
</evidence>
<name>A0A1S2XYK7_CICAR</name>
<feature type="compositionally biased region" description="Basic and acidic residues" evidence="2">
    <location>
        <begin position="8"/>
        <end position="19"/>
    </location>
</feature>
<feature type="compositionally biased region" description="Basic and acidic residues" evidence="2">
    <location>
        <begin position="193"/>
        <end position="219"/>
    </location>
</feature>
<dbReference type="eggNOG" id="KOG4400">
    <property type="taxonomic scope" value="Eukaryota"/>
</dbReference>
<evidence type="ECO:0000313" key="4">
    <source>
        <dbReference type="Proteomes" id="UP000087171"/>
    </source>
</evidence>
<feature type="region of interest" description="Disordered" evidence="2">
    <location>
        <begin position="871"/>
        <end position="919"/>
    </location>
</feature>
<dbReference type="Gene3D" id="4.10.60.10">
    <property type="entry name" value="Zinc finger, CCHC-type"/>
    <property type="match status" value="1"/>
</dbReference>
<dbReference type="KEGG" id="cam:101497186"/>
<feature type="compositionally biased region" description="Basic residues" evidence="2">
    <location>
        <begin position="817"/>
        <end position="829"/>
    </location>
</feature>
<keyword evidence="4" id="KW-1185">Reference proteome</keyword>
<organism evidence="4 5">
    <name type="scientific">Cicer arietinum</name>
    <name type="common">Chickpea</name>
    <name type="synonym">Garbanzo</name>
    <dbReference type="NCBI Taxonomy" id="3827"/>
    <lineage>
        <taxon>Eukaryota</taxon>
        <taxon>Viridiplantae</taxon>
        <taxon>Streptophyta</taxon>
        <taxon>Embryophyta</taxon>
        <taxon>Tracheophyta</taxon>
        <taxon>Spermatophyta</taxon>
        <taxon>Magnoliopsida</taxon>
        <taxon>eudicotyledons</taxon>
        <taxon>Gunneridae</taxon>
        <taxon>Pentapetalae</taxon>
        <taxon>rosids</taxon>
        <taxon>fabids</taxon>
        <taxon>Fabales</taxon>
        <taxon>Fabaceae</taxon>
        <taxon>Papilionoideae</taxon>
        <taxon>50 kb inversion clade</taxon>
        <taxon>NPAAA clade</taxon>
        <taxon>Hologalegina</taxon>
        <taxon>IRL clade</taxon>
        <taxon>Cicereae</taxon>
        <taxon>Cicer</taxon>
    </lineage>
</organism>
<feature type="compositionally biased region" description="Basic residues" evidence="2">
    <location>
        <begin position="254"/>
        <end position="264"/>
    </location>
</feature>
<dbReference type="GO" id="GO:0003676">
    <property type="term" value="F:nucleic acid binding"/>
    <property type="evidence" value="ECO:0007669"/>
    <property type="project" value="InterPro"/>
</dbReference>
<dbReference type="GeneID" id="101497186"/>
<dbReference type="GO" id="GO:0008270">
    <property type="term" value="F:zinc ion binding"/>
    <property type="evidence" value="ECO:0007669"/>
    <property type="project" value="UniProtKB-KW"/>
</dbReference>
<feature type="compositionally biased region" description="Basic residues" evidence="2">
    <location>
        <begin position="432"/>
        <end position="444"/>
    </location>
</feature>
<accession>A0A1S2XYK7</accession>
<dbReference type="PROSITE" id="PS50158">
    <property type="entry name" value="ZF_CCHC"/>
    <property type="match status" value="1"/>
</dbReference>
<evidence type="ECO:0000313" key="5">
    <source>
        <dbReference type="RefSeq" id="XP_004496566.1"/>
    </source>
</evidence>
<feature type="region of interest" description="Disordered" evidence="2">
    <location>
        <begin position="524"/>
        <end position="627"/>
    </location>
</feature>
<evidence type="ECO:0000259" key="3">
    <source>
        <dbReference type="PROSITE" id="PS50158"/>
    </source>
</evidence>
<dbReference type="SMART" id="SM00343">
    <property type="entry name" value="ZnF_C2HC"/>
    <property type="match status" value="3"/>
</dbReference>
<feature type="compositionally biased region" description="Basic and acidic residues" evidence="2">
    <location>
        <begin position="465"/>
        <end position="480"/>
    </location>
</feature>
<feature type="compositionally biased region" description="Basic residues" evidence="2">
    <location>
        <begin position="655"/>
        <end position="665"/>
    </location>
</feature>
<feature type="domain" description="CCHC-type" evidence="3">
    <location>
        <begin position="978"/>
        <end position="991"/>
    </location>
</feature>
<reference evidence="5" key="2">
    <citation type="submission" date="2025-08" db="UniProtKB">
        <authorList>
            <consortium name="RefSeq"/>
        </authorList>
    </citation>
    <scope>IDENTIFICATION</scope>
    <source>
        <tissue evidence="5">Etiolated seedlings</tissue>
    </source>
</reference>
<feature type="compositionally biased region" description="Low complexity" evidence="2">
    <location>
        <begin position="174"/>
        <end position="187"/>
    </location>
</feature>
<dbReference type="SUPFAM" id="SSF57756">
    <property type="entry name" value="Retrovirus zinc finger-like domains"/>
    <property type="match status" value="1"/>
</dbReference>
<feature type="compositionally biased region" description="Polar residues" evidence="2">
    <location>
        <begin position="797"/>
        <end position="812"/>
    </location>
</feature>
<gene>
    <name evidence="5" type="primary">LOC101497186</name>
</gene>
<proteinExistence type="predicted"/>
<feature type="region of interest" description="Disordered" evidence="2">
    <location>
        <begin position="105"/>
        <end position="324"/>
    </location>
</feature>
<feature type="compositionally biased region" description="Basic and acidic residues" evidence="2">
    <location>
        <begin position="365"/>
        <end position="397"/>
    </location>
</feature>
<feature type="region of interest" description="Disordered" evidence="2">
    <location>
        <begin position="356"/>
        <end position="506"/>
    </location>
</feature>
<dbReference type="RefSeq" id="XP_004496566.1">
    <property type="nucleotide sequence ID" value="XM_004496509.2"/>
</dbReference>
<dbReference type="PaxDb" id="3827-XP_004496566.1"/>
<keyword evidence="1" id="KW-0863">Zinc-finger</keyword>
<feature type="compositionally biased region" description="Basic residues" evidence="2">
    <location>
        <begin position="552"/>
        <end position="563"/>
    </location>
</feature>
<feature type="compositionally biased region" description="Basic residues" evidence="2">
    <location>
        <begin position="900"/>
        <end position="918"/>
    </location>
</feature>
<feature type="region of interest" description="Disordered" evidence="2">
    <location>
        <begin position="751"/>
        <end position="850"/>
    </location>
</feature>
<dbReference type="Proteomes" id="UP000087171">
    <property type="component" value="Chromosome Ca4"/>
</dbReference>
<feature type="compositionally biased region" description="Basic and acidic residues" evidence="2">
    <location>
        <begin position="768"/>
        <end position="787"/>
    </location>
</feature>
<feature type="compositionally biased region" description="Basic and acidic residues" evidence="2">
    <location>
        <begin position="564"/>
        <end position="583"/>
    </location>
</feature>
<feature type="region of interest" description="Disordered" evidence="2">
    <location>
        <begin position="644"/>
        <end position="682"/>
    </location>
</feature>
<keyword evidence="1" id="KW-0862">Zinc</keyword>
<feature type="compositionally biased region" description="Polar residues" evidence="2">
    <location>
        <begin position="116"/>
        <end position="131"/>
    </location>
</feature>
<feature type="compositionally biased region" description="Basic and acidic residues" evidence="2">
    <location>
        <begin position="666"/>
        <end position="680"/>
    </location>
</feature>
<feature type="region of interest" description="Disordered" evidence="2">
    <location>
        <begin position="698"/>
        <end position="727"/>
    </location>
</feature>
<feature type="compositionally biased region" description="Basic residues" evidence="2">
    <location>
        <begin position="159"/>
        <end position="169"/>
    </location>
</feature>
<feature type="compositionally biased region" description="Basic and acidic residues" evidence="2">
    <location>
        <begin position="294"/>
        <end position="318"/>
    </location>
</feature>
<dbReference type="InterPro" id="IPR001878">
    <property type="entry name" value="Znf_CCHC"/>
</dbReference>
<feature type="compositionally biased region" description="Polar residues" evidence="2">
    <location>
        <begin position="48"/>
        <end position="61"/>
    </location>
</feature>
<feature type="compositionally biased region" description="Polar residues" evidence="2">
    <location>
        <begin position="140"/>
        <end position="156"/>
    </location>
</feature>
<dbReference type="InterPro" id="IPR036875">
    <property type="entry name" value="Znf_CCHC_sf"/>
</dbReference>
<keyword evidence="1" id="KW-0479">Metal-binding</keyword>
<feature type="compositionally biased region" description="Basic residues" evidence="2">
    <location>
        <begin position="757"/>
        <end position="767"/>
    </location>
</feature>
<protein>
    <submittedName>
        <fullName evidence="5">Titin-like</fullName>
    </submittedName>
</protein>
<evidence type="ECO:0000256" key="2">
    <source>
        <dbReference type="SAM" id="MobiDB-lite"/>
    </source>
</evidence>
<reference evidence="4" key="1">
    <citation type="journal article" date="2013" name="Nat. Biotechnol.">
        <title>Draft genome sequence of chickpea (Cicer arietinum) provides a resource for trait improvement.</title>
        <authorList>
            <person name="Varshney R.K."/>
            <person name="Song C."/>
            <person name="Saxena R.K."/>
            <person name="Azam S."/>
            <person name="Yu S."/>
            <person name="Sharpe A.G."/>
            <person name="Cannon S."/>
            <person name="Baek J."/>
            <person name="Rosen B.D."/>
            <person name="Tar'an B."/>
            <person name="Millan T."/>
            <person name="Zhang X."/>
            <person name="Ramsay L.D."/>
            <person name="Iwata A."/>
            <person name="Wang Y."/>
            <person name="Nelson W."/>
            <person name="Farmer A.D."/>
            <person name="Gaur P.M."/>
            <person name="Soderlund C."/>
            <person name="Penmetsa R.V."/>
            <person name="Xu C."/>
            <person name="Bharti A.K."/>
            <person name="He W."/>
            <person name="Winter P."/>
            <person name="Zhao S."/>
            <person name="Hane J.K."/>
            <person name="Carrasquilla-Garcia N."/>
            <person name="Condie J.A."/>
            <person name="Upadhyaya H.D."/>
            <person name="Luo M.C."/>
            <person name="Thudi M."/>
            <person name="Gowda C.L."/>
            <person name="Singh N.P."/>
            <person name="Lichtenzveig J."/>
            <person name="Gali K.K."/>
            <person name="Rubio J."/>
            <person name="Nadarajan N."/>
            <person name="Dolezel J."/>
            <person name="Bansal K.C."/>
            <person name="Xu X."/>
            <person name="Edwards D."/>
            <person name="Zhang G."/>
            <person name="Kahl G."/>
            <person name="Gil J."/>
            <person name="Singh K.B."/>
            <person name="Datta S.K."/>
            <person name="Jackson S.A."/>
            <person name="Wang J."/>
            <person name="Cook D.R."/>
        </authorList>
    </citation>
    <scope>NUCLEOTIDE SEQUENCE [LARGE SCALE GENOMIC DNA]</scope>
    <source>
        <strain evidence="4">cv. CDC Frontier</strain>
    </source>
</reference>
<feature type="compositionally biased region" description="Basic residues" evidence="2">
    <location>
        <begin position="34"/>
        <end position="45"/>
    </location>
</feature>
<dbReference type="AlphaFoldDB" id="A0A1S2XYK7"/>
<feature type="region of interest" description="Disordered" evidence="2">
    <location>
        <begin position="1"/>
        <end position="62"/>
    </location>
</feature>